<dbReference type="InterPro" id="IPR013096">
    <property type="entry name" value="Cupin_2"/>
</dbReference>
<dbReference type="AlphaFoldDB" id="A0A841LUZ7"/>
<evidence type="ECO:0000313" key="4">
    <source>
        <dbReference type="Proteomes" id="UP000555393"/>
    </source>
</evidence>
<dbReference type="GO" id="GO:0003700">
    <property type="term" value="F:DNA-binding transcription factor activity"/>
    <property type="evidence" value="ECO:0007669"/>
    <property type="project" value="TreeGrafter"/>
</dbReference>
<dbReference type="InterPro" id="IPR010982">
    <property type="entry name" value="Lambda_DNA-bd_dom_sf"/>
</dbReference>
<dbReference type="SUPFAM" id="SSF51182">
    <property type="entry name" value="RmlC-like cupins"/>
    <property type="match status" value="1"/>
</dbReference>
<dbReference type="InterPro" id="IPR001387">
    <property type="entry name" value="Cro/C1-type_HTH"/>
</dbReference>
<dbReference type="Pfam" id="PF01381">
    <property type="entry name" value="HTH_3"/>
    <property type="match status" value="1"/>
</dbReference>
<evidence type="ECO:0000259" key="2">
    <source>
        <dbReference type="PROSITE" id="PS50943"/>
    </source>
</evidence>
<dbReference type="Gene3D" id="1.10.260.40">
    <property type="entry name" value="lambda repressor-like DNA-binding domains"/>
    <property type="match status" value="1"/>
</dbReference>
<dbReference type="CDD" id="cd02209">
    <property type="entry name" value="cupin_XRE_C"/>
    <property type="match status" value="1"/>
</dbReference>
<dbReference type="EMBL" id="JACIIU010000018">
    <property type="protein sequence ID" value="MBB6262175.1"/>
    <property type="molecule type" value="Genomic_DNA"/>
</dbReference>
<sequence length="209" mass="22637">MSKKLGRPSSELETQIGHLIRMRRKQLGMTLQQLGDGANLSVGYLSQVERDFATPTLAALAGIARALEVNLDYFISEPALEQGFTQAANRPRFSIAGSPLLYEKLGCQLPGNQLSSFILNAPAGYEAEVASHEGDELIYILEGSIFLCLDGQEFTMVEGDSLHYRGTTPHSWGNRTASPARILWVGSLAVFNNSGLNNVVVSQAPSIVL</sequence>
<comment type="caution">
    <text evidence="3">The sequence shown here is derived from an EMBL/GenBank/DDBJ whole genome shotgun (WGS) entry which is preliminary data.</text>
</comment>
<dbReference type="Pfam" id="PF07883">
    <property type="entry name" value="Cupin_2"/>
    <property type="match status" value="1"/>
</dbReference>
<dbReference type="InterPro" id="IPR050807">
    <property type="entry name" value="TransReg_Diox_bact_type"/>
</dbReference>
<proteinExistence type="predicted"/>
<gene>
    <name evidence="3" type="ORF">FHS77_002747</name>
</gene>
<dbReference type="GO" id="GO:0005829">
    <property type="term" value="C:cytosol"/>
    <property type="evidence" value="ECO:0007669"/>
    <property type="project" value="TreeGrafter"/>
</dbReference>
<accession>A0A841LUZ7</accession>
<keyword evidence="1" id="KW-0238">DNA-binding</keyword>
<dbReference type="RefSeq" id="WP_184224219.1">
    <property type="nucleotide sequence ID" value="NZ_JACIIU010000018.1"/>
</dbReference>
<dbReference type="GO" id="GO:0003677">
    <property type="term" value="F:DNA binding"/>
    <property type="evidence" value="ECO:0007669"/>
    <property type="project" value="UniProtKB-KW"/>
</dbReference>
<dbReference type="PROSITE" id="PS50943">
    <property type="entry name" value="HTH_CROC1"/>
    <property type="match status" value="1"/>
</dbReference>
<dbReference type="InterPro" id="IPR011051">
    <property type="entry name" value="RmlC_Cupin_sf"/>
</dbReference>
<dbReference type="Proteomes" id="UP000555393">
    <property type="component" value="Unassembled WGS sequence"/>
</dbReference>
<keyword evidence="4" id="KW-1185">Reference proteome</keyword>
<feature type="domain" description="HTH cro/C1-type" evidence="2">
    <location>
        <begin position="20"/>
        <end position="74"/>
    </location>
</feature>
<dbReference type="SMART" id="SM00530">
    <property type="entry name" value="HTH_XRE"/>
    <property type="match status" value="1"/>
</dbReference>
<dbReference type="PANTHER" id="PTHR46797">
    <property type="entry name" value="HTH-TYPE TRANSCRIPTIONAL REGULATOR"/>
    <property type="match status" value="1"/>
</dbReference>
<dbReference type="InterPro" id="IPR014710">
    <property type="entry name" value="RmlC-like_jellyroll"/>
</dbReference>
<organism evidence="3 4">
    <name type="scientific">Paenochrobactrum gallinarii</name>
    <dbReference type="NCBI Taxonomy" id="643673"/>
    <lineage>
        <taxon>Bacteria</taxon>
        <taxon>Pseudomonadati</taxon>
        <taxon>Pseudomonadota</taxon>
        <taxon>Alphaproteobacteria</taxon>
        <taxon>Hyphomicrobiales</taxon>
        <taxon>Brucellaceae</taxon>
        <taxon>Paenochrobactrum</taxon>
    </lineage>
</organism>
<dbReference type="CDD" id="cd00093">
    <property type="entry name" value="HTH_XRE"/>
    <property type="match status" value="1"/>
</dbReference>
<dbReference type="SUPFAM" id="SSF47413">
    <property type="entry name" value="lambda repressor-like DNA-binding domains"/>
    <property type="match status" value="1"/>
</dbReference>
<evidence type="ECO:0000256" key="1">
    <source>
        <dbReference type="ARBA" id="ARBA00023125"/>
    </source>
</evidence>
<reference evidence="3 4" key="1">
    <citation type="submission" date="2020-08" db="EMBL/GenBank/DDBJ databases">
        <title>Genomic Encyclopedia of Type Strains, Phase IV (KMG-IV): sequencing the most valuable type-strain genomes for metagenomic binning, comparative biology and taxonomic classification.</title>
        <authorList>
            <person name="Goeker M."/>
        </authorList>
    </citation>
    <scope>NUCLEOTIDE SEQUENCE [LARGE SCALE GENOMIC DNA]</scope>
    <source>
        <strain evidence="3 4">DSM 22336</strain>
    </source>
</reference>
<name>A0A841LUZ7_9HYPH</name>
<dbReference type="Gene3D" id="2.60.120.10">
    <property type="entry name" value="Jelly Rolls"/>
    <property type="match status" value="1"/>
</dbReference>
<protein>
    <submittedName>
        <fullName evidence="3">Transcriptional regulator with XRE-family HTH domain</fullName>
    </submittedName>
</protein>
<dbReference type="PANTHER" id="PTHR46797:SF25">
    <property type="entry name" value="TRANSCRIPTIONAL REGULATOR"/>
    <property type="match status" value="1"/>
</dbReference>
<evidence type="ECO:0000313" key="3">
    <source>
        <dbReference type="EMBL" id="MBB6262175.1"/>
    </source>
</evidence>